<dbReference type="Gene3D" id="3.40.630.30">
    <property type="match status" value="1"/>
</dbReference>
<dbReference type="SUPFAM" id="SSF55729">
    <property type="entry name" value="Acyl-CoA N-acyltransferases (Nat)"/>
    <property type="match status" value="1"/>
</dbReference>
<reference evidence="2" key="1">
    <citation type="submission" date="2019-11" db="EMBL/GenBank/DDBJ databases">
        <authorList>
            <person name="Feng L."/>
        </authorList>
    </citation>
    <scope>NUCLEOTIDE SEQUENCE</scope>
    <source>
        <strain evidence="2">CsymbiosumLFYP84</strain>
    </source>
</reference>
<dbReference type="RefSeq" id="WP_009295942.1">
    <property type="nucleotide sequence ID" value="NZ_CABHNX010000240.1"/>
</dbReference>
<dbReference type="EMBL" id="CACRUA010000006">
    <property type="protein sequence ID" value="VYT74949.1"/>
    <property type="molecule type" value="Genomic_DNA"/>
</dbReference>
<dbReference type="InterPro" id="IPR016181">
    <property type="entry name" value="Acyl_CoA_acyltransferase"/>
</dbReference>
<keyword evidence="2" id="KW-0808">Transferase</keyword>
<sequence length="150" mass="17380">MNLHFEPITRQNRLEALRLEVGEGQENFIEPVSQCLSEARRNLVWKPVAICDGNRVVGFAMYGYFWWEYFPYGRLWLDRLMIDAAFQGRGYGKAALAGLLKLLTGRYPNKDIYLSVFKGNDVAAGLYKEFGFRFNGEKDIHGEDVMVRRM</sequence>
<feature type="domain" description="N-acetyltransferase" evidence="1">
    <location>
        <begin position="3"/>
        <end position="150"/>
    </location>
</feature>
<gene>
    <name evidence="2" type="primary">bltD</name>
    <name evidence="2" type="ORF">CSLFYP84_00482</name>
</gene>
<organism evidence="2">
    <name type="scientific">Clostridium symbiosum</name>
    <name type="common">Bacteroides symbiosus</name>
    <dbReference type="NCBI Taxonomy" id="1512"/>
    <lineage>
        <taxon>Bacteria</taxon>
        <taxon>Bacillati</taxon>
        <taxon>Bacillota</taxon>
        <taxon>Clostridia</taxon>
        <taxon>Lachnospirales</taxon>
        <taxon>Lachnospiraceae</taxon>
        <taxon>Otoolea</taxon>
    </lineage>
</organism>
<proteinExistence type="predicted"/>
<evidence type="ECO:0000259" key="1">
    <source>
        <dbReference type="PROSITE" id="PS51186"/>
    </source>
</evidence>
<dbReference type="InterPro" id="IPR000182">
    <property type="entry name" value="GNAT_dom"/>
</dbReference>
<name>A0A6N2Z6G1_CLOSY</name>
<dbReference type="Pfam" id="PF00583">
    <property type="entry name" value="Acetyltransf_1"/>
    <property type="match status" value="1"/>
</dbReference>
<evidence type="ECO:0000313" key="2">
    <source>
        <dbReference type="EMBL" id="VYT74949.1"/>
    </source>
</evidence>
<accession>A0A6N2Z6G1</accession>
<dbReference type="Gene3D" id="1.10.287.900">
    <property type="entry name" value="The crystal structure of the spermine/spermidine acetyltransferase from enterococcus faecali"/>
    <property type="match status" value="1"/>
</dbReference>
<dbReference type="PROSITE" id="PS51186">
    <property type="entry name" value="GNAT"/>
    <property type="match status" value="1"/>
</dbReference>
<dbReference type="EC" id="2.3.1.57" evidence="2"/>
<dbReference type="CDD" id="cd04301">
    <property type="entry name" value="NAT_SF"/>
    <property type="match status" value="1"/>
</dbReference>
<dbReference type="InterPro" id="IPR027455">
    <property type="entry name" value="Sper_AcTfrase_N"/>
</dbReference>
<protein>
    <submittedName>
        <fullName evidence="2">Spermine/spermidine acetyltransferase</fullName>
        <ecNumber evidence="2">2.3.1.57</ecNumber>
    </submittedName>
</protein>
<dbReference type="GO" id="GO:0004145">
    <property type="term" value="F:diamine N-acetyltransferase activity"/>
    <property type="evidence" value="ECO:0007669"/>
    <property type="project" value="UniProtKB-EC"/>
</dbReference>
<keyword evidence="2" id="KW-0012">Acyltransferase</keyword>
<dbReference type="AlphaFoldDB" id="A0A6N2Z6G1"/>